<protein>
    <recommendedName>
        <fullName evidence="3">Retrotransposon gag domain-containing protein</fullName>
    </recommendedName>
</protein>
<evidence type="ECO:0000256" key="1">
    <source>
        <dbReference type="SAM" id="Coils"/>
    </source>
</evidence>
<accession>A0A445MCS9</accession>
<sequence>MSQEHPSNILPDRPGEEVLASVPLFGVGGLAPQAVSIDVGLPTLTSNQYWRLFNDPGSLPYQTLSSDSTDSLKAQLRQVNRRLDEVQKEFTESMEELGKSSKGRSPFTPKVQDKPIPTNFRLPALESYDGSSDPTKHVVAFRAQMALYDTSDALMCRVFPTTLRGPTRMWYNRLKLATISSFD</sequence>
<dbReference type="PANTHER" id="PTHR33223:SF10">
    <property type="entry name" value="AMINOTRANSFERASE-LIKE PLANT MOBILE DOMAIN-CONTAINING PROTEIN"/>
    <property type="match status" value="1"/>
</dbReference>
<dbReference type="EMBL" id="KV875627">
    <property type="protein sequence ID" value="RZR72090.1"/>
    <property type="molecule type" value="Genomic_DNA"/>
</dbReference>
<feature type="coiled-coil region" evidence="1">
    <location>
        <begin position="69"/>
        <end position="96"/>
    </location>
</feature>
<name>A0A445MCS9_ENSVE</name>
<evidence type="ECO:0008006" key="3">
    <source>
        <dbReference type="Google" id="ProtNLM"/>
    </source>
</evidence>
<organism evidence="2">
    <name type="scientific">Ensete ventricosum</name>
    <name type="common">Abyssinian banana</name>
    <name type="synonym">Musa ensete</name>
    <dbReference type="NCBI Taxonomy" id="4639"/>
    <lineage>
        <taxon>Eukaryota</taxon>
        <taxon>Viridiplantae</taxon>
        <taxon>Streptophyta</taxon>
        <taxon>Embryophyta</taxon>
        <taxon>Tracheophyta</taxon>
        <taxon>Spermatophyta</taxon>
        <taxon>Magnoliopsida</taxon>
        <taxon>Liliopsida</taxon>
        <taxon>Zingiberales</taxon>
        <taxon>Musaceae</taxon>
        <taxon>Ensete</taxon>
    </lineage>
</organism>
<dbReference type="Proteomes" id="UP000290560">
    <property type="component" value="Unassembled WGS sequence"/>
</dbReference>
<proteinExistence type="predicted"/>
<dbReference type="AlphaFoldDB" id="A0A445MCS9"/>
<keyword evidence="1" id="KW-0175">Coiled coil</keyword>
<dbReference type="PANTHER" id="PTHR33223">
    <property type="entry name" value="CCHC-TYPE DOMAIN-CONTAINING PROTEIN"/>
    <property type="match status" value="1"/>
</dbReference>
<evidence type="ECO:0000313" key="2">
    <source>
        <dbReference type="EMBL" id="RZR72090.1"/>
    </source>
</evidence>
<reference evidence="2" key="1">
    <citation type="journal article" date="2018" name="Data Brief">
        <title>Genome sequence data from 17 accessions of Ensete ventricosum, a staple food crop for millions in Ethiopia.</title>
        <authorList>
            <person name="Yemataw Z."/>
            <person name="Muzemil S."/>
            <person name="Ambachew D."/>
            <person name="Tripathi L."/>
            <person name="Tesfaye K."/>
            <person name="Chala A."/>
            <person name="Farbos A."/>
            <person name="O'Neill P."/>
            <person name="Moore K."/>
            <person name="Grant M."/>
            <person name="Studholme D.J."/>
        </authorList>
    </citation>
    <scope>NUCLEOTIDE SEQUENCE [LARGE SCALE GENOMIC DNA]</scope>
    <source>
        <tissue evidence="2">Leaf</tissue>
    </source>
</reference>
<gene>
    <name evidence="2" type="ORF">BHM03_00010264</name>
</gene>